<dbReference type="Pfam" id="PF01433">
    <property type="entry name" value="Peptidase_M1"/>
    <property type="match status" value="1"/>
</dbReference>
<dbReference type="RefSeq" id="WP_140996262.1">
    <property type="nucleotide sequence ID" value="NZ_VDCZ01000001.1"/>
</dbReference>
<feature type="transmembrane region" description="Helical" evidence="1">
    <location>
        <begin position="20"/>
        <end position="40"/>
    </location>
</feature>
<keyword evidence="3" id="KW-0378">Hydrolase</keyword>
<feature type="transmembrane region" description="Helical" evidence="1">
    <location>
        <begin position="245"/>
        <end position="266"/>
    </location>
</feature>
<feature type="transmembrane region" description="Helical" evidence="1">
    <location>
        <begin position="102"/>
        <end position="123"/>
    </location>
</feature>
<feature type="transmembrane region" description="Helical" evidence="1">
    <location>
        <begin position="411"/>
        <end position="433"/>
    </location>
</feature>
<organism evidence="3 4">
    <name type="scientific">Flavobacterium profundi</name>
    <dbReference type="NCBI Taxonomy" id="1774945"/>
    <lineage>
        <taxon>Bacteria</taxon>
        <taxon>Pseudomonadati</taxon>
        <taxon>Bacteroidota</taxon>
        <taxon>Flavobacteriia</taxon>
        <taxon>Flavobacteriales</taxon>
        <taxon>Flavobacteriaceae</taxon>
        <taxon>Flavobacterium</taxon>
    </lineage>
</organism>
<feature type="transmembrane region" description="Helical" evidence="1">
    <location>
        <begin position="323"/>
        <end position="344"/>
    </location>
</feature>
<dbReference type="GO" id="GO:0005615">
    <property type="term" value="C:extracellular space"/>
    <property type="evidence" value="ECO:0007669"/>
    <property type="project" value="TreeGrafter"/>
</dbReference>
<dbReference type="GO" id="GO:0005737">
    <property type="term" value="C:cytoplasm"/>
    <property type="evidence" value="ECO:0007669"/>
    <property type="project" value="TreeGrafter"/>
</dbReference>
<feature type="transmembrane region" description="Helical" evidence="1">
    <location>
        <begin position="445"/>
        <end position="466"/>
    </location>
</feature>
<feature type="domain" description="Peptidase M1 membrane alanine aminopeptidase" evidence="2">
    <location>
        <begin position="844"/>
        <end position="1045"/>
    </location>
</feature>
<dbReference type="EMBL" id="WQLW01000001">
    <property type="protein sequence ID" value="MVO07869.1"/>
    <property type="molecule type" value="Genomic_DNA"/>
</dbReference>
<proteinExistence type="predicted"/>
<dbReference type="OrthoDB" id="100605at2"/>
<keyword evidence="1" id="KW-1133">Transmembrane helix</keyword>
<dbReference type="SUPFAM" id="SSF55486">
    <property type="entry name" value="Metalloproteases ('zincins'), catalytic domain"/>
    <property type="match status" value="1"/>
</dbReference>
<keyword evidence="1" id="KW-0812">Transmembrane</keyword>
<dbReference type="GO" id="GO:0043171">
    <property type="term" value="P:peptide catabolic process"/>
    <property type="evidence" value="ECO:0007669"/>
    <property type="project" value="TreeGrafter"/>
</dbReference>
<feature type="transmembrane region" description="Helical" evidence="1">
    <location>
        <begin position="518"/>
        <end position="541"/>
    </location>
</feature>
<gene>
    <name evidence="3" type="ORF">GOQ30_01660</name>
</gene>
<dbReference type="AlphaFoldDB" id="A0A6I4IIZ8"/>
<dbReference type="InterPro" id="IPR050344">
    <property type="entry name" value="Peptidase_M1_aminopeptidases"/>
</dbReference>
<keyword evidence="4" id="KW-1185">Reference proteome</keyword>
<feature type="transmembrane region" description="Helical" evidence="1">
    <location>
        <begin position="364"/>
        <end position="385"/>
    </location>
</feature>
<sequence length="1158" mass="134379">MNTLLKFELQSYFKKIRFHLLMVFILSIGVFAGTKFSISVGSEIYKNAPYTLFYMIGFLSLLSILFTTLLVSQILFKEQEAHFNLILYTTPITKKMYLKNRFILVFGISFLFFSLLVLGFGFGQQIRWNPSDYTYFNLLAFLVPLFLLGGINTFFCSAVMCSISWLTQNKLMTYISGLFIYILYMVALLFSNSPFMAQSMPQSEEARKIAALIDPFGLSGFFMQTNTYSITQKNTEIIFPEGYFLINRVVVLLLSILFLGGTYHFFSFQIKSRKSRKNKITDAINNNSTLPIKKTNPIFNWKTAFKSLSFSTYLHLKYIVKSIPFILICLGLLFSVGMEIYGAIEKGIRLPQKYVTSGVTTNAILDTFPILGLIIILFYGHEIIWRSKTNRFHLIENATPQNELIKLLSKWLSLSIISIGLSTLLLLLGILFQVTYHYTFIDWEAYFGIYLFASCPLLLSAGLICLIQNWIPNKYMGLTLSSIFILLTATAIGKSFLIHPLLRFQIPLKAAYSDMNGFGIYTYSYTWLLFFGFSFVGLLLYITTQRLSEQKRYLHFTIITVLIFINGVSGFLFSKDFQYKNPDEILKNQALYEKQYRKFQNKPQPSITNVITNVALFPSQNRYHITGEYHIQNKTNKPITEILVNFSTDFNIKKAIIQTQNASYTVTNQYEIISLQKDLLPQEKAVFNFVLEYQWFPINGHQSFNTIVANGSFMRISRYYPQLGYQADREISKKEQRANFQLGDATIIKKLEAPKTKTDDFIHLKMTISTENDQTAISVGELTNQWKKKNRNYFVYETTSPIPFRFAISSARYSLTETLYKGKKIEVFYHPKHNENVAHLIQNIKNTLDYCQNNFSKYPFKTIRFAEISSFTKGFAATAYPNTIFMTENTIFHSNIKADKQQDVINELAGHELSHIWWGNNQINPDDREGYTMLTESFAMYTELMLAKKMYGQKRVLENVNLHTGIYLNERNFETEKPLYKVDHNQTHLNYSKGLVAMYQLSERIGEAKTNKALKNFLNKNKYPNRNPTTTDFLNELYAITEKKMHPKIDDLFKRITLYHFQAKNMIVKKNKDTFELHLNIIAHKYYENGKGKKTNAIFNDSIEITIEFSDGSNKTIQTKLLKDNISIKIILEKKPVYLYFDPNQKFIKQNNERFSIQ</sequence>
<evidence type="ECO:0000256" key="1">
    <source>
        <dbReference type="SAM" id="Phobius"/>
    </source>
</evidence>
<dbReference type="Proteomes" id="UP000431264">
    <property type="component" value="Unassembled WGS sequence"/>
</dbReference>
<feature type="transmembrane region" description="Helical" evidence="1">
    <location>
        <begin position="52"/>
        <end position="76"/>
    </location>
</feature>
<evidence type="ECO:0000259" key="2">
    <source>
        <dbReference type="Pfam" id="PF01433"/>
    </source>
</evidence>
<accession>A0A6I4IIZ8</accession>
<dbReference type="GO" id="GO:0070006">
    <property type="term" value="F:metalloaminopeptidase activity"/>
    <property type="evidence" value="ECO:0007669"/>
    <property type="project" value="TreeGrafter"/>
</dbReference>
<comment type="caution">
    <text evidence="3">The sequence shown here is derived from an EMBL/GenBank/DDBJ whole genome shotgun (WGS) entry which is preliminary data.</text>
</comment>
<dbReference type="GO" id="GO:0016020">
    <property type="term" value="C:membrane"/>
    <property type="evidence" value="ECO:0007669"/>
    <property type="project" value="TreeGrafter"/>
</dbReference>
<keyword evidence="3" id="KW-0645">Protease</keyword>
<keyword evidence="1" id="KW-0472">Membrane</keyword>
<dbReference type="PANTHER" id="PTHR11533:SF174">
    <property type="entry name" value="PUROMYCIN-SENSITIVE AMINOPEPTIDASE-RELATED"/>
    <property type="match status" value="1"/>
</dbReference>
<evidence type="ECO:0000313" key="4">
    <source>
        <dbReference type="Proteomes" id="UP000431264"/>
    </source>
</evidence>
<feature type="transmembrane region" description="Helical" evidence="1">
    <location>
        <begin position="171"/>
        <end position="190"/>
    </location>
</feature>
<feature type="transmembrane region" description="Helical" evidence="1">
    <location>
        <begin position="553"/>
        <end position="573"/>
    </location>
</feature>
<dbReference type="GO" id="GO:0042277">
    <property type="term" value="F:peptide binding"/>
    <property type="evidence" value="ECO:0007669"/>
    <property type="project" value="TreeGrafter"/>
</dbReference>
<protein>
    <submittedName>
        <fullName evidence="3">Aminopeptidase</fullName>
    </submittedName>
</protein>
<keyword evidence="3" id="KW-0031">Aminopeptidase</keyword>
<dbReference type="Gene3D" id="1.10.390.10">
    <property type="entry name" value="Neutral Protease Domain 2"/>
    <property type="match status" value="1"/>
</dbReference>
<reference evidence="4" key="1">
    <citation type="submission" date="2019-05" db="EMBL/GenBank/DDBJ databases">
        <title>Flavobacterium profundi sp. nov., isolated from a deep-sea seamount.</title>
        <authorList>
            <person name="Zhang D.-C."/>
        </authorList>
    </citation>
    <scope>NUCLEOTIDE SEQUENCE [LARGE SCALE GENOMIC DNA]</scope>
    <source>
        <strain evidence="4">TP390</strain>
    </source>
</reference>
<dbReference type="GO" id="GO:0008270">
    <property type="term" value="F:zinc ion binding"/>
    <property type="evidence" value="ECO:0007669"/>
    <property type="project" value="InterPro"/>
</dbReference>
<feature type="transmembrane region" description="Helical" evidence="1">
    <location>
        <begin position="135"/>
        <end position="159"/>
    </location>
</feature>
<evidence type="ECO:0000313" key="3">
    <source>
        <dbReference type="EMBL" id="MVO07869.1"/>
    </source>
</evidence>
<dbReference type="InterPro" id="IPR014782">
    <property type="entry name" value="Peptidase_M1_dom"/>
</dbReference>
<dbReference type="PANTHER" id="PTHR11533">
    <property type="entry name" value="PROTEASE M1 ZINC METALLOPROTEASE"/>
    <property type="match status" value="1"/>
</dbReference>
<dbReference type="InterPro" id="IPR027268">
    <property type="entry name" value="Peptidase_M4/M1_CTD_sf"/>
</dbReference>
<name>A0A6I4IIZ8_9FLAO</name>
<feature type="transmembrane region" description="Helical" evidence="1">
    <location>
        <begin position="478"/>
        <end position="498"/>
    </location>
</feature>